<dbReference type="GO" id="GO:0003887">
    <property type="term" value="F:DNA-directed DNA polymerase activity"/>
    <property type="evidence" value="ECO:0007669"/>
    <property type="project" value="UniProtKB-KW"/>
</dbReference>
<dbReference type="SUPFAM" id="SSF52540">
    <property type="entry name" value="P-loop containing nucleoside triphosphate hydrolases"/>
    <property type="match status" value="1"/>
</dbReference>
<evidence type="ECO:0000256" key="1">
    <source>
        <dbReference type="ARBA" id="ARBA00012417"/>
    </source>
</evidence>
<evidence type="ECO:0000256" key="5">
    <source>
        <dbReference type="ARBA" id="ARBA00022932"/>
    </source>
</evidence>
<dbReference type="NCBIfam" id="TIGR01128">
    <property type="entry name" value="holA"/>
    <property type="match status" value="1"/>
</dbReference>
<sequence length="322" mass="36557">MDITEAMAVAERGALEKVYYIVGQEPYWAWQWIFKVRDRLLGDRAARDGYLAVDESTVVWPDVKAFLQTPSLFSQGRVVLVRDTAAWKTKESDVLAWLPHALDATCLIIWDKKSIPGLVKGLGTTRIIELKPLKPAIFMRFVESSAKRRRLKLKSGAAELLVQMVDANEYQVEQELDKMALYDVKTPWDEALVRDFVAPLGATAFWKLTDFVVRRQKRDSLETLEELLIQGNEPLPILITVARQLIQLGHALEAQRRGIPAIAFAQQEGLKDFVASRLYQSAKGWTLEQVSEGIRRAQSIDRAIKIGRGDPQVWLSLWLALM</sequence>
<name>A0A2T2XKE8_9FIRM</name>
<evidence type="ECO:0000256" key="2">
    <source>
        <dbReference type="ARBA" id="ARBA00022679"/>
    </source>
</evidence>
<gene>
    <name evidence="9" type="primary">holA</name>
    <name evidence="9" type="ORF">C7B46_03345</name>
</gene>
<dbReference type="InterPro" id="IPR027417">
    <property type="entry name" value="P-loop_NTPase"/>
</dbReference>
<evidence type="ECO:0000259" key="8">
    <source>
        <dbReference type="Pfam" id="PF21694"/>
    </source>
</evidence>
<comment type="catalytic activity">
    <reaction evidence="7">
        <text>DNA(n) + a 2'-deoxyribonucleoside 5'-triphosphate = DNA(n+1) + diphosphate</text>
        <dbReference type="Rhea" id="RHEA:22508"/>
        <dbReference type="Rhea" id="RHEA-COMP:17339"/>
        <dbReference type="Rhea" id="RHEA-COMP:17340"/>
        <dbReference type="ChEBI" id="CHEBI:33019"/>
        <dbReference type="ChEBI" id="CHEBI:61560"/>
        <dbReference type="ChEBI" id="CHEBI:173112"/>
        <dbReference type="EC" id="2.7.7.7"/>
    </reaction>
</comment>
<dbReference type="Gene3D" id="1.10.8.60">
    <property type="match status" value="1"/>
</dbReference>
<dbReference type="PANTHER" id="PTHR34388:SF1">
    <property type="entry name" value="DNA POLYMERASE III SUBUNIT DELTA"/>
    <property type="match status" value="1"/>
</dbReference>
<keyword evidence="2" id="KW-0808">Transferase</keyword>
<dbReference type="AlphaFoldDB" id="A0A2T2XKE8"/>
<dbReference type="PANTHER" id="PTHR34388">
    <property type="entry name" value="DNA POLYMERASE III SUBUNIT DELTA"/>
    <property type="match status" value="1"/>
</dbReference>
<feature type="domain" description="DNA polymerase III delta subunit-like C-terminal" evidence="8">
    <location>
        <begin position="206"/>
        <end position="319"/>
    </location>
</feature>
<dbReference type="EMBL" id="PXYW01000005">
    <property type="protein sequence ID" value="PSR34961.1"/>
    <property type="molecule type" value="Genomic_DNA"/>
</dbReference>
<dbReference type="EC" id="2.7.7.7" evidence="1"/>
<dbReference type="Proteomes" id="UP000242972">
    <property type="component" value="Unassembled WGS sequence"/>
</dbReference>
<comment type="similarity">
    <text evidence="6">Belongs to the DNA polymerase HolA subunit family.</text>
</comment>
<evidence type="ECO:0000256" key="3">
    <source>
        <dbReference type="ARBA" id="ARBA00022695"/>
    </source>
</evidence>
<dbReference type="GO" id="GO:0009360">
    <property type="term" value="C:DNA polymerase III complex"/>
    <property type="evidence" value="ECO:0007669"/>
    <property type="project" value="TreeGrafter"/>
</dbReference>
<organism evidence="9 10">
    <name type="scientific">Sulfobacillus benefaciens</name>
    <dbReference type="NCBI Taxonomy" id="453960"/>
    <lineage>
        <taxon>Bacteria</taxon>
        <taxon>Bacillati</taxon>
        <taxon>Bacillota</taxon>
        <taxon>Clostridia</taxon>
        <taxon>Eubacteriales</taxon>
        <taxon>Clostridiales Family XVII. Incertae Sedis</taxon>
        <taxon>Sulfobacillus</taxon>
    </lineage>
</organism>
<dbReference type="GO" id="GO:0006261">
    <property type="term" value="P:DNA-templated DNA replication"/>
    <property type="evidence" value="ECO:0007669"/>
    <property type="project" value="TreeGrafter"/>
</dbReference>
<dbReference type="InterPro" id="IPR048466">
    <property type="entry name" value="DNA_pol3_delta-like_C"/>
</dbReference>
<dbReference type="Gene3D" id="1.20.272.10">
    <property type="match status" value="1"/>
</dbReference>
<dbReference type="Pfam" id="PF21694">
    <property type="entry name" value="DNA_pol3_delta_C"/>
    <property type="match status" value="1"/>
</dbReference>
<keyword evidence="3" id="KW-0548">Nucleotidyltransferase</keyword>
<evidence type="ECO:0000256" key="4">
    <source>
        <dbReference type="ARBA" id="ARBA00022705"/>
    </source>
</evidence>
<dbReference type="Gene3D" id="3.40.50.300">
    <property type="entry name" value="P-loop containing nucleotide triphosphate hydrolases"/>
    <property type="match status" value="1"/>
</dbReference>
<keyword evidence="5" id="KW-0239">DNA-directed DNA polymerase</keyword>
<evidence type="ECO:0000256" key="7">
    <source>
        <dbReference type="ARBA" id="ARBA00049244"/>
    </source>
</evidence>
<dbReference type="InterPro" id="IPR005790">
    <property type="entry name" value="DNA_polIII_delta"/>
</dbReference>
<keyword evidence="4" id="KW-0235">DNA replication</keyword>
<dbReference type="GO" id="GO:0003677">
    <property type="term" value="F:DNA binding"/>
    <property type="evidence" value="ECO:0007669"/>
    <property type="project" value="InterPro"/>
</dbReference>
<dbReference type="InterPro" id="IPR008921">
    <property type="entry name" value="DNA_pol3_clamp-load_cplx_C"/>
</dbReference>
<evidence type="ECO:0000256" key="6">
    <source>
        <dbReference type="ARBA" id="ARBA00034754"/>
    </source>
</evidence>
<evidence type="ECO:0000313" key="9">
    <source>
        <dbReference type="EMBL" id="PSR34961.1"/>
    </source>
</evidence>
<dbReference type="SUPFAM" id="SSF48019">
    <property type="entry name" value="post-AAA+ oligomerization domain-like"/>
    <property type="match status" value="1"/>
</dbReference>
<accession>A0A2T2XKE8</accession>
<comment type="caution">
    <text evidence="9">The sequence shown here is derived from an EMBL/GenBank/DDBJ whole genome shotgun (WGS) entry which is preliminary data.</text>
</comment>
<evidence type="ECO:0000313" key="10">
    <source>
        <dbReference type="Proteomes" id="UP000242972"/>
    </source>
</evidence>
<proteinExistence type="inferred from homology"/>
<protein>
    <recommendedName>
        <fullName evidence="1">DNA-directed DNA polymerase</fullName>
        <ecNumber evidence="1">2.7.7.7</ecNumber>
    </recommendedName>
</protein>
<reference evidence="9 10" key="1">
    <citation type="journal article" date="2014" name="BMC Genomics">
        <title>Comparison of environmental and isolate Sulfobacillus genomes reveals diverse carbon, sulfur, nitrogen, and hydrogen metabolisms.</title>
        <authorList>
            <person name="Justice N.B."/>
            <person name="Norman A."/>
            <person name="Brown C.T."/>
            <person name="Singh A."/>
            <person name="Thomas B.C."/>
            <person name="Banfield J.F."/>
        </authorList>
    </citation>
    <scope>NUCLEOTIDE SEQUENCE [LARGE SCALE GENOMIC DNA]</scope>
    <source>
        <strain evidence="9">AMDSBA4</strain>
    </source>
</reference>